<dbReference type="InterPro" id="IPR036633">
    <property type="entry name" value="Prn/Lys/Arg_de-COase_C_sf"/>
</dbReference>
<evidence type="ECO:0000313" key="7">
    <source>
        <dbReference type="EMBL" id="STI19059.1"/>
    </source>
</evidence>
<evidence type="ECO:0000259" key="6">
    <source>
        <dbReference type="Pfam" id="PF03711"/>
    </source>
</evidence>
<reference evidence="7 8" key="1">
    <citation type="submission" date="2018-06" db="EMBL/GenBank/DDBJ databases">
        <authorList>
            <consortium name="Pathogen Informatics"/>
            <person name="Doyle S."/>
        </authorList>
    </citation>
    <scope>NUCLEOTIDE SEQUENCE [LARGE SCALE GENOMIC DNA]</scope>
    <source>
        <strain evidence="7 8">NCTC10865</strain>
    </source>
</reference>
<dbReference type="GO" id="GO:0005829">
    <property type="term" value="C:cytosol"/>
    <property type="evidence" value="ECO:0007669"/>
    <property type="project" value="TreeGrafter"/>
</dbReference>
<proteinExistence type="predicted"/>
<feature type="domain" description="Orn/Lys/Arg decarboxylases family 1 pyridoxal-P attachment site" evidence="5">
    <location>
        <begin position="1"/>
        <end position="141"/>
    </location>
</feature>
<dbReference type="Pfam" id="PF01276">
    <property type="entry name" value="OKR_DC_1"/>
    <property type="match status" value="1"/>
</dbReference>
<dbReference type="GO" id="GO:0006520">
    <property type="term" value="P:amino acid metabolic process"/>
    <property type="evidence" value="ECO:0007669"/>
    <property type="project" value="InterPro"/>
</dbReference>
<dbReference type="EMBL" id="UGCD01000002">
    <property type="protein sequence ID" value="STI19059.1"/>
    <property type="molecule type" value="Genomic_DNA"/>
</dbReference>
<dbReference type="GO" id="GO:0030170">
    <property type="term" value="F:pyridoxal phosphate binding"/>
    <property type="evidence" value="ECO:0007669"/>
    <property type="project" value="TreeGrafter"/>
</dbReference>
<evidence type="ECO:0000256" key="2">
    <source>
        <dbReference type="ARBA" id="ARBA00022793"/>
    </source>
</evidence>
<feature type="domain" description="Orn/Lys/Arg decarboxylase C-terminal" evidence="6">
    <location>
        <begin position="166"/>
        <end position="295"/>
    </location>
</feature>
<dbReference type="EC" id="4.1.1.17" evidence="7"/>
<gene>
    <name evidence="7" type="primary">speC_6</name>
    <name evidence="7" type="ORF">NCTC10865_04413</name>
</gene>
<dbReference type="AlphaFoldDB" id="A0A376RM83"/>
<dbReference type="Gene3D" id="3.90.1150.10">
    <property type="entry name" value="Aspartate Aminotransferase, domain 1"/>
    <property type="match status" value="1"/>
</dbReference>
<name>A0A376RM83_ECOLX</name>
<dbReference type="SUPFAM" id="SSF53383">
    <property type="entry name" value="PLP-dependent transferases"/>
    <property type="match status" value="1"/>
</dbReference>
<dbReference type="Pfam" id="PF03711">
    <property type="entry name" value="OKR_DC_1_C"/>
    <property type="match status" value="1"/>
</dbReference>
<evidence type="ECO:0000259" key="5">
    <source>
        <dbReference type="Pfam" id="PF01276"/>
    </source>
</evidence>
<dbReference type="PANTHER" id="PTHR45229:SF1">
    <property type="entry name" value="INDUCIBLE ORNITHINE DECARBOXYLASE"/>
    <property type="match status" value="1"/>
</dbReference>
<dbReference type="FunFam" id="3.90.100.10:FF:000001">
    <property type="entry name" value="Lysine decarboxylase, inducible"/>
    <property type="match status" value="1"/>
</dbReference>
<keyword evidence="3" id="KW-0663">Pyridoxal phosphate</keyword>
<dbReference type="Gene3D" id="3.90.100.10">
    <property type="entry name" value="Orn/Lys/Arg decarboxylase, C-terminal domain"/>
    <property type="match status" value="1"/>
</dbReference>
<accession>A0A376RM83</accession>
<sequence length="322" mass="36676">MHEGVSGRNMWMDCVVNGINARKLILDNCQHIRPFVPELVDGKPWQSYETAQIAVDLRFFQFVPGEHWHSFEGYAENQYFVDPCKLLLTTPGIDARNGEYEAFGVPATILANFLRENGVVPEKCDLNSILFLLTPAEDMAKLQQLVALLVRFEKLLESDAPLAEVLPSIYKQHEERYAGYTLRQLCQEMHDLYARHNVKQLQKEMFRKEHFPRVSMNPQEANYAYLRGEVELVRLPDAEGRIAAEGALPYPPGVLCVVPGEIWGGAVLRYFSALEEGINLLPGFAPELQGVYIEEHDGRKQVWCYVIKPRDAQSTLLKGEKL</sequence>
<dbReference type="InterPro" id="IPR015422">
    <property type="entry name" value="PyrdxlP-dep_Trfase_small"/>
</dbReference>
<evidence type="ECO:0000256" key="3">
    <source>
        <dbReference type="ARBA" id="ARBA00022898"/>
    </source>
</evidence>
<dbReference type="FunFam" id="3.90.1150.10:FF:000032">
    <property type="entry name" value="Ornithine decarboxylase SpeF"/>
    <property type="match status" value="1"/>
</dbReference>
<dbReference type="InterPro" id="IPR008286">
    <property type="entry name" value="Prn/Lys/Arg_de-COase_C"/>
</dbReference>
<dbReference type="GO" id="GO:0004586">
    <property type="term" value="F:ornithine decarboxylase activity"/>
    <property type="evidence" value="ECO:0007669"/>
    <property type="project" value="UniProtKB-EC"/>
</dbReference>
<protein>
    <submittedName>
        <fullName evidence="7">Ornithine decarboxylase</fullName>
        <ecNumber evidence="7">4.1.1.17</ecNumber>
    </submittedName>
</protein>
<evidence type="ECO:0000256" key="4">
    <source>
        <dbReference type="ARBA" id="ARBA00023239"/>
    </source>
</evidence>
<dbReference type="SUPFAM" id="SSF55904">
    <property type="entry name" value="Ornithine decarboxylase C-terminal domain"/>
    <property type="match status" value="1"/>
</dbReference>
<keyword evidence="4 7" id="KW-0456">Lyase</keyword>
<comment type="cofactor">
    <cofactor evidence="1">
        <name>pyridoxal 5'-phosphate</name>
        <dbReference type="ChEBI" id="CHEBI:597326"/>
    </cofactor>
</comment>
<keyword evidence="2" id="KW-0210">Decarboxylase</keyword>
<organism evidence="7 8">
    <name type="scientific">Escherichia coli</name>
    <dbReference type="NCBI Taxonomy" id="562"/>
    <lineage>
        <taxon>Bacteria</taxon>
        <taxon>Pseudomonadati</taxon>
        <taxon>Pseudomonadota</taxon>
        <taxon>Gammaproteobacteria</taxon>
        <taxon>Enterobacterales</taxon>
        <taxon>Enterobacteriaceae</taxon>
        <taxon>Escherichia</taxon>
    </lineage>
</organism>
<evidence type="ECO:0000313" key="8">
    <source>
        <dbReference type="Proteomes" id="UP000254159"/>
    </source>
</evidence>
<evidence type="ECO:0000256" key="1">
    <source>
        <dbReference type="ARBA" id="ARBA00001933"/>
    </source>
</evidence>
<dbReference type="PANTHER" id="PTHR45229">
    <property type="entry name" value="CONSTITUTIVE ORNITHINE DECARBOXYLASE"/>
    <property type="match status" value="1"/>
</dbReference>
<dbReference type="Proteomes" id="UP000254159">
    <property type="component" value="Unassembled WGS sequence"/>
</dbReference>
<dbReference type="InterPro" id="IPR000310">
    <property type="entry name" value="Orn/Lys/Arg_deCO2ase_major_dom"/>
</dbReference>
<dbReference type="InterPro" id="IPR015424">
    <property type="entry name" value="PyrdxlP-dep_Trfase"/>
</dbReference>
<dbReference type="InterPro" id="IPR011193">
    <property type="entry name" value="Orn/lys/arg_de-COase"/>
</dbReference>